<name>A0AAV7IR05_COTGL</name>
<comment type="caution">
    <text evidence="2">The sequence shown here is derived from an EMBL/GenBank/DDBJ whole genome shotgun (WGS) entry which is preliminary data.</text>
</comment>
<protein>
    <submittedName>
        <fullName evidence="2">Uncharacterized protein</fullName>
    </submittedName>
</protein>
<proteinExistence type="predicted"/>
<dbReference type="AlphaFoldDB" id="A0AAV7IR05"/>
<reference evidence="2 3" key="1">
    <citation type="journal article" date="2021" name="J. Hered.">
        <title>A chromosome-level genome assembly of the parasitoid wasp, Cotesia glomerata (Hymenoptera: Braconidae).</title>
        <authorList>
            <person name="Pinto B.J."/>
            <person name="Weis J.J."/>
            <person name="Gamble T."/>
            <person name="Ode P.J."/>
            <person name="Paul R."/>
            <person name="Zaspel J.M."/>
        </authorList>
    </citation>
    <scope>NUCLEOTIDE SEQUENCE [LARGE SCALE GENOMIC DNA]</scope>
    <source>
        <strain evidence="2">CgM1</strain>
    </source>
</reference>
<keyword evidence="3" id="KW-1185">Reference proteome</keyword>
<evidence type="ECO:0000313" key="3">
    <source>
        <dbReference type="Proteomes" id="UP000826195"/>
    </source>
</evidence>
<organism evidence="2 3">
    <name type="scientific">Cotesia glomerata</name>
    <name type="common">Lepidopteran parasitic wasp</name>
    <name type="synonym">Apanteles glomeratus</name>
    <dbReference type="NCBI Taxonomy" id="32391"/>
    <lineage>
        <taxon>Eukaryota</taxon>
        <taxon>Metazoa</taxon>
        <taxon>Ecdysozoa</taxon>
        <taxon>Arthropoda</taxon>
        <taxon>Hexapoda</taxon>
        <taxon>Insecta</taxon>
        <taxon>Pterygota</taxon>
        <taxon>Neoptera</taxon>
        <taxon>Endopterygota</taxon>
        <taxon>Hymenoptera</taxon>
        <taxon>Apocrita</taxon>
        <taxon>Ichneumonoidea</taxon>
        <taxon>Braconidae</taxon>
        <taxon>Microgastrinae</taxon>
        <taxon>Cotesia</taxon>
    </lineage>
</organism>
<evidence type="ECO:0000313" key="2">
    <source>
        <dbReference type="EMBL" id="KAH0557455.1"/>
    </source>
</evidence>
<keyword evidence="1" id="KW-0175">Coiled coil</keyword>
<feature type="coiled-coil region" evidence="1">
    <location>
        <begin position="45"/>
        <end position="72"/>
    </location>
</feature>
<evidence type="ECO:0000256" key="1">
    <source>
        <dbReference type="SAM" id="Coils"/>
    </source>
</evidence>
<feature type="non-terminal residue" evidence="2">
    <location>
        <position position="100"/>
    </location>
</feature>
<accession>A0AAV7IR05</accession>
<dbReference type="Proteomes" id="UP000826195">
    <property type="component" value="Unassembled WGS sequence"/>
</dbReference>
<sequence>MDNNKSSELNKCKKKQDQRQAVQAKIVGILPIIGRPHNPNGKTKLQRQREYRQRVKEQRNRLFNENRGFNNNDSVGEVISLPVAEALDSNEEAAIAGPSN</sequence>
<gene>
    <name evidence="2" type="ORF">KQX54_006274</name>
</gene>
<dbReference type="EMBL" id="JAHXZJ010000747">
    <property type="protein sequence ID" value="KAH0557455.1"/>
    <property type="molecule type" value="Genomic_DNA"/>
</dbReference>